<keyword evidence="4 9" id="KW-0472">Membrane</keyword>
<feature type="domain" description="HAMP" evidence="11">
    <location>
        <begin position="296"/>
        <end position="349"/>
    </location>
</feature>
<dbReference type="CDD" id="cd06225">
    <property type="entry name" value="HAMP"/>
    <property type="match status" value="1"/>
</dbReference>
<organism evidence="12 13">
    <name type="scientific">Rheinheimera mesophila</name>
    <dbReference type="NCBI Taxonomy" id="1547515"/>
    <lineage>
        <taxon>Bacteria</taxon>
        <taxon>Pseudomonadati</taxon>
        <taxon>Pseudomonadota</taxon>
        <taxon>Gammaproteobacteria</taxon>
        <taxon>Chromatiales</taxon>
        <taxon>Chromatiaceae</taxon>
        <taxon>Rheinheimera</taxon>
    </lineage>
</organism>
<dbReference type="EMBL" id="RRCF01000001">
    <property type="protein sequence ID" value="RRJ23720.1"/>
    <property type="molecule type" value="Genomic_DNA"/>
</dbReference>
<evidence type="ECO:0000259" key="11">
    <source>
        <dbReference type="PROSITE" id="PS50885"/>
    </source>
</evidence>
<dbReference type="Pfam" id="PF00672">
    <property type="entry name" value="HAMP"/>
    <property type="match status" value="1"/>
</dbReference>
<dbReference type="Proteomes" id="UP000276260">
    <property type="component" value="Unassembled WGS sequence"/>
</dbReference>
<feature type="transmembrane region" description="Helical" evidence="9">
    <location>
        <begin position="275"/>
        <end position="294"/>
    </location>
</feature>
<dbReference type="Pfam" id="PF00015">
    <property type="entry name" value="MCPsignal"/>
    <property type="match status" value="1"/>
</dbReference>
<evidence type="ECO:0000256" key="1">
    <source>
        <dbReference type="ARBA" id="ARBA00004141"/>
    </source>
</evidence>
<evidence type="ECO:0000256" key="8">
    <source>
        <dbReference type="SAM" id="Coils"/>
    </source>
</evidence>
<dbReference type="Gene3D" id="1.10.287.950">
    <property type="entry name" value="Methyl-accepting chemotaxis protein"/>
    <property type="match status" value="1"/>
</dbReference>
<keyword evidence="3 9" id="KW-1133">Transmembrane helix</keyword>
<keyword evidence="8" id="KW-0175">Coiled coil</keyword>
<comment type="caution">
    <text evidence="12">The sequence shown here is derived from an EMBL/GenBank/DDBJ whole genome shotgun (WGS) entry which is preliminary data.</text>
</comment>
<comment type="similarity">
    <text evidence="6">Belongs to the methyl-accepting chemotaxis (MCP) protein family.</text>
</comment>
<evidence type="ECO:0000256" key="9">
    <source>
        <dbReference type="SAM" id="Phobius"/>
    </source>
</evidence>
<dbReference type="OrthoDB" id="9781845at2"/>
<keyword evidence="5 7" id="KW-0807">Transducer</keyword>
<evidence type="ECO:0000256" key="3">
    <source>
        <dbReference type="ARBA" id="ARBA00022989"/>
    </source>
</evidence>
<evidence type="ECO:0000256" key="7">
    <source>
        <dbReference type="PROSITE-ProRule" id="PRU00284"/>
    </source>
</evidence>
<evidence type="ECO:0000256" key="5">
    <source>
        <dbReference type="ARBA" id="ARBA00023224"/>
    </source>
</evidence>
<dbReference type="InterPro" id="IPR003660">
    <property type="entry name" value="HAMP_dom"/>
</dbReference>
<protein>
    <submittedName>
        <fullName evidence="12">Methyl-accepting chemotaxis protein</fullName>
    </submittedName>
</protein>
<dbReference type="InterPro" id="IPR032255">
    <property type="entry name" value="HBM"/>
</dbReference>
<evidence type="ECO:0000259" key="10">
    <source>
        <dbReference type="PROSITE" id="PS50111"/>
    </source>
</evidence>
<evidence type="ECO:0000313" key="13">
    <source>
        <dbReference type="Proteomes" id="UP000276260"/>
    </source>
</evidence>
<dbReference type="SMART" id="SM00283">
    <property type="entry name" value="MA"/>
    <property type="match status" value="1"/>
</dbReference>
<dbReference type="FunFam" id="1.10.287.950:FF:000001">
    <property type="entry name" value="Methyl-accepting chemotaxis sensory transducer"/>
    <property type="match status" value="1"/>
</dbReference>
<dbReference type="GO" id="GO:0007165">
    <property type="term" value="P:signal transduction"/>
    <property type="evidence" value="ECO:0007669"/>
    <property type="project" value="UniProtKB-KW"/>
</dbReference>
<evidence type="ECO:0000256" key="2">
    <source>
        <dbReference type="ARBA" id="ARBA00022692"/>
    </source>
</evidence>
<evidence type="ECO:0000313" key="12">
    <source>
        <dbReference type="EMBL" id="RRJ23720.1"/>
    </source>
</evidence>
<dbReference type="PROSITE" id="PS50111">
    <property type="entry name" value="CHEMOTAXIS_TRANSDUC_2"/>
    <property type="match status" value="1"/>
</dbReference>
<feature type="coiled-coil region" evidence="8">
    <location>
        <begin position="344"/>
        <end position="371"/>
    </location>
</feature>
<proteinExistence type="inferred from homology"/>
<feature type="transmembrane region" description="Helical" evidence="9">
    <location>
        <begin position="12"/>
        <end position="33"/>
    </location>
</feature>
<reference evidence="12 13" key="1">
    <citation type="submission" date="2018-11" db="EMBL/GenBank/DDBJ databases">
        <title>Draft genome analysis of Rheinheimera mesophila isolated from an industrial waste site.</title>
        <authorList>
            <person name="Yu Q."/>
            <person name="Qi Y."/>
            <person name="Zhang H."/>
            <person name="Lu Y."/>
            <person name="Pu J."/>
        </authorList>
    </citation>
    <scope>NUCLEOTIDE SEQUENCE [LARGE SCALE GENOMIC DNA]</scope>
    <source>
        <strain evidence="12 13">IITR13</strain>
    </source>
</reference>
<dbReference type="PANTHER" id="PTHR32089:SF119">
    <property type="entry name" value="METHYL-ACCEPTING CHEMOTAXIS PROTEIN CTPL"/>
    <property type="match status" value="1"/>
</dbReference>
<dbReference type="RefSeq" id="WP_046520990.1">
    <property type="nucleotide sequence ID" value="NZ_LAVS01000089.1"/>
</dbReference>
<feature type="domain" description="Methyl-accepting transducer" evidence="10">
    <location>
        <begin position="354"/>
        <end position="590"/>
    </location>
</feature>
<dbReference type="InterPro" id="IPR004089">
    <property type="entry name" value="MCPsignal_dom"/>
</dbReference>
<dbReference type="CDD" id="cd11386">
    <property type="entry name" value="MCP_signal"/>
    <property type="match status" value="1"/>
</dbReference>
<sequence length="626" mass="69019">MTFLRQFSIRQRLLLNAITVAVAMLIMLGLLLFQSHQLTTLAQLRLEVEQLNLNVLQLRRSEKDFLLRSDLEYQQKFNQTATELEQKATLLAEGLLAQGIDTAPLNSFTGFTKSYQQLFNQLVQLSEQVGLDPQSGLYGELRSKAHALEQAFKNSNDLLLTTQLLQLRRAEKDFMLRLDIKYLDSFNTGFAQFRNQIQTNISDSAQALQMQQLADAYSVAFARLVEGEQNIGLAHDQGLMGQMRQAIHQTEESLDLMSKQTEEAVKKASAASQTLAISLFVFVLVLVIVLVLMTSKSILLPIQKVCATIGLVRKDNDFRLRVTEDGQDEMTRLAQDFNHMLSDVQELVSNVNQALEMLDQATHELAKSTAQTSKGMAQQQMESDMVATAVTEMGATVDEIAVNTENTAAKAQDTNANALSGLKEVEQTVSRINALSQELQQASVVLAELEKDSATIGSVLDVIRAIAEQTNLLALNAAIEAARAGEQGRGFAVVADEVRSLAQRTQESTGQIEQIISGLQQRTKNIVAVMQNCQSQGKESASQASSTIELLRQITKDVGLIMDMTTQIATAVEEQSLVAADVNKNVVRIRDISEDSLSISKHNAQISEEVASQASMLHRTVDKFKA</sequence>
<dbReference type="SUPFAM" id="SSF58104">
    <property type="entry name" value="Methyl-accepting chemotaxis protein (MCP) signaling domain"/>
    <property type="match status" value="1"/>
</dbReference>
<gene>
    <name evidence="12" type="ORF">EIK76_06595</name>
</gene>
<dbReference type="PROSITE" id="PS50885">
    <property type="entry name" value="HAMP"/>
    <property type="match status" value="1"/>
</dbReference>
<dbReference type="GO" id="GO:0016020">
    <property type="term" value="C:membrane"/>
    <property type="evidence" value="ECO:0007669"/>
    <property type="project" value="UniProtKB-SubCell"/>
</dbReference>
<dbReference type="SMART" id="SM01358">
    <property type="entry name" value="HBM"/>
    <property type="match status" value="1"/>
</dbReference>
<accession>A0A3P3QTP6</accession>
<comment type="subcellular location">
    <subcellularLocation>
        <location evidence="1">Membrane</location>
        <topology evidence="1">Multi-pass membrane protein</topology>
    </subcellularLocation>
</comment>
<dbReference type="AlphaFoldDB" id="A0A3P3QTP6"/>
<feature type="coiled-coil region" evidence="8">
    <location>
        <begin position="422"/>
        <end position="452"/>
    </location>
</feature>
<name>A0A3P3QTP6_9GAMM</name>
<keyword evidence="13" id="KW-1185">Reference proteome</keyword>
<evidence type="ECO:0000256" key="6">
    <source>
        <dbReference type="ARBA" id="ARBA00029447"/>
    </source>
</evidence>
<evidence type="ECO:0000256" key="4">
    <source>
        <dbReference type="ARBA" id="ARBA00023136"/>
    </source>
</evidence>
<dbReference type="PANTHER" id="PTHR32089">
    <property type="entry name" value="METHYL-ACCEPTING CHEMOTAXIS PROTEIN MCPB"/>
    <property type="match status" value="1"/>
</dbReference>
<dbReference type="SMART" id="SM00304">
    <property type="entry name" value="HAMP"/>
    <property type="match status" value="1"/>
</dbReference>
<dbReference type="GO" id="GO:0006935">
    <property type="term" value="P:chemotaxis"/>
    <property type="evidence" value="ECO:0007669"/>
    <property type="project" value="UniProtKB-ARBA"/>
</dbReference>
<keyword evidence="2 9" id="KW-0812">Transmembrane</keyword>